<dbReference type="InterPro" id="IPR048331">
    <property type="entry name" value="PcRGLX/YetA_3rd"/>
</dbReference>
<evidence type="ECO:0000313" key="5">
    <source>
        <dbReference type="Proteomes" id="UP000187367"/>
    </source>
</evidence>
<dbReference type="InterPro" id="IPR048330">
    <property type="entry name" value="PcRGLX/YetA_2nd"/>
</dbReference>
<dbReference type="Proteomes" id="UP000187367">
    <property type="component" value="Unassembled WGS sequence"/>
</dbReference>
<evidence type="ECO:0000259" key="3">
    <source>
        <dbReference type="Pfam" id="PF21346"/>
    </source>
</evidence>
<proteinExistence type="predicted"/>
<comment type="caution">
    <text evidence="4">The sequence shown here is derived from an EMBL/GenBank/DDBJ whole genome shotgun (WGS) entry which is preliminary data.</text>
</comment>
<evidence type="ECO:0000313" key="4">
    <source>
        <dbReference type="EMBL" id="OMI09880.1"/>
    </source>
</evidence>
<protein>
    <recommendedName>
        <fullName evidence="6">Tat pathway signal sequence domain protein</fullName>
    </recommendedName>
</protein>
<sequence length="868" mass="98406">MLVKAQAEVKWLKSPPASGGVTWGVPWGKGVLQKEDEITITDSNNSAPLLQTWPLGYWPDGSVKWTGHAAVFTEESGSRFSLHKGKLQTTEHTLHITEEEDSITVNTGEMVCKLEKTGSSLFSSISISGEMMAKTGRLIALIEKRTGTDSHRTYQIERFESMINKVTVEQNGPVKAVIKAEGVHRGGGREKTWLPFAVRISFYAGVSAIRIMHTVFIDSDAEHEWVRGLGLECFAVFKGEPRNRHIRYAADSGIYSEPAQLLVTRRFNEANGFYEKQIAGQPVREDADSSALIRDASRNAVWNDFKLVQDSPLHYSVKKRTDRDCAWVDAIHGGRANGLMYAGGENGGIALGLRDFFEKYPSSLETSGLAADETKLTVWFWPPEAEAMDFRHYSKESHVESAYEGFSEMRSTAFGIANTSEVNLKCFTKPPSHEELDVLADEWQNPPLLICDPDYYYKTRALGMWSLKDKSGPFQAVLEEQLDEAFQFYKNEVDQRSWYGYWHYGDVMHTYDSVRHVWRYDLGGYAWQNTELVPNLWLWQTFLRSGREDVFRMAEAMTRHTSEVDCYHFGEYKGLGSRHNVLHWGCGCKEARISMAGLHKTYYFLTADERIGDILTEVKDADTALKRLDPMRAYYPKGAFPTHARVGPDWTAFCSNWLTQWERTGDTAYLAKIEKGISQLKALPLRLLSGPTFGYDPANAHLFHMGDGNEGGYHMVIAFGAPQVWMELSGLLEDEEWNEMLGEFGEFYLLSDEEKRRRSGGKLHDDLFHWPMFAALMAAYAAHRNQDRELAEKAWRLLLDEKQSHTPLPIAPKQADCWKSLAEIPWVTTNCISQWCLNTIAVLELLGDMLPSQEMQEKVIACKSGAVR</sequence>
<feature type="domain" description="PcRGLX/YetA-like N-terminal RIFT barrel" evidence="1">
    <location>
        <begin position="6"/>
        <end position="84"/>
    </location>
</feature>
<evidence type="ECO:0000259" key="2">
    <source>
        <dbReference type="Pfam" id="PF21345"/>
    </source>
</evidence>
<evidence type="ECO:0008006" key="6">
    <source>
        <dbReference type="Google" id="ProtNLM"/>
    </source>
</evidence>
<reference evidence="4 5" key="1">
    <citation type="submission" date="2017-01" db="EMBL/GenBank/DDBJ databases">
        <title>Bacillus phylogenomics.</title>
        <authorList>
            <person name="Dunlap C."/>
        </authorList>
    </citation>
    <scope>NUCLEOTIDE SEQUENCE [LARGE SCALE GENOMIC DNA]</scope>
    <source>
        <strain evidence="4 5">NRRL B-41282</strain>
    </source>
</reference>
<accession>A0A1R1QYY8</accession>
<gene>
    <name evidence="4" type="ORF">BW143_01175</name>
</gene>
<dbReference type="Pfam" id="PF21345">
    <property type="entry name" value="PcRGLX_2nd"/>
    <property type="match status" value="1"/>
</dbReference>
<dbReference type="AlphaFoldDB" id="A0A1R1RQI9"/>
<dbReference type="InterPro" id="IPR048329">
    <property type="entry name" value="PcRGLX_1st"/>
</dbReference>
<organism evidence="4 5">
    <name type="scientific">Bacillus swezeyi</name>
    <dbReference type="NCBI Taxonomy" id="1925020"/>
    <lineage>
        <taxon>Bacteria</taxon>
        <taxon>Bacillati</taxon>
        <taxon>Bacillota</taxon>
        <taxon>Bacilli</taxon>
        <taxon>Bacillales</taxon>
        <taxon>Bacillaceae</taxon>
        <taxon>Bacillus</taxon>
    </lineage>
</organism>
<dbReference type="RefSeq" id="WP_076762318.1">
    <property type="nucleotide sequence ID" value="NZ_JARMMK010000001.1"/>
</dbReference>
<dbReference type="Pfam" id="PF21346">
    <property type="entry name" value="PcRGLX_3rd"/>
    <property type="match status" value="1"/>
</dbReference>
<dbReference type="EMBL" id="MTJL01000002">
    <property type="protein sequence ID" value="OMI09880.1"/>
    <property type="molecule type" value="Genomic_DNA"/>
</dbReference>
<feature type="domain" description="PcRGLX/YetA-like C-terminal alpha/alpha toroid" evidence="3">
    <location>
        <begin position="446"/>
        <end position="850"/>
    </location>
</feature>
<evidence type="ECO:0000259" key="1">
    <source>
        <dbReference type="Pfam" id="PF19501"/>
    </source>
</evidence>
<dbReference type="Pfam" id="PF19501">
    <property type="entry name" value="PcRGLX_1st"/>
    <property type="match status" value="1"/>
</dbReference>
<dbReference type="PANTHER" id="PTHR40081">
    <property type="entry name" value="CONCANAVALIN A-LIKE LECTIN/GLUCANASE"/>
    <property type="match status" value="1"/>
</dbReference>
<keyword evidence="5" id="KW-1185">Reference proteome</keyword>
<dbReference type="InterPro" id="IPR045793">
    <property type="entry name" value="PcRGLX/YetA-like"/>
</dbReference>
<accession>A0A1R1RQI9</accession>
<name>A0A1R1RQI9_9BACI</name>
<dbReference type="PANTHER" id="PTHR40081:SF1">
    <property type="entry name" value="TAT PATHWAY SIGNAL SEQUENCE DOMAIN PROTEIN"/>
    <property type="match status" value="1"/>
</dbReference>
<feature type="domain" description="PcRGLX/YetA-like central beta-sandwich" evidence="2">
    <location>
        <begin position="95"/>
        <end position="440"/>
    </location>
</feature>